<evidence type="ECO:0000259" key="4">
    <source>
        <dbReference type="Pfam" id="PF10017"/>
    </source>
</evidence>
<dbReference type="EMBL" id="JAHFXF010001483">
    <property type="protein sequence ID" value="KAG9666725.1"/>
    <property type="molecule type" value="Genomic_DNA"/>
</dbReference>
<reference evidence="5" key="2">
    <citation type="submission" date="2021-08" db="EMBL/GenBank/DDBJ databases">
        <authorList>
            <person name="Gostincar C."/>
            <person name="Sun X."/>
            <person name="Song Z."/>
            <person name="Gunde-Cimerman N."/>
        </authorList>
    </citation>
    <scope>NUCLEOTIDE SEQUENCE</scope>
    <source>
        <strain evidence="5">EXF-9911</strain>
    </source>
</reference>
<dbReference type="InterPro" id="IPR017805">
    <property type="entry name" value="SAM_MeTrfase_EasF-type_put"/>
</dbReference>
<dbReference type="PANTHER" id="PTHR43397:SF2">
    <property type="entry name" value="HISTIDINE-SPECIFIC METHYLTRANSFERASE SAM-DEPENDENT DOMAIN-CONTAINING PROTEIN"/>
    <property type="match status" value="1"/>
</dbReference>
<dbReference type="GO" id="GO:0032259">
    <property type="term" value="P:methylation"/>
    <property type="evidence" value="ECO:0007669"/>
    <property type="project" value="UniProtKB-KW"/>
</dbReference>
<evidence type="ECO:0000256" key="1">
    <source>
        <dbReference type="ARBA" id="ARBA00008361"/>
    </source>
</evidence>
<sequence length="346" mass="38691">METPPHSPGNKTEVDIIDIRSSTQDVSLKKELETSLSATPPKFPSLLLWDEKGLQHFEAITYSPEYYLTNCEIELLKQHSNEIARQIAPGSIVLELGSGCLRKIKILLDALEAQHKPVDYYALDLSRSELERTLLDISPSSFQYVKCHGLLGTYDDGLRWLQLESHATRPKCILSLGSTIGSSSGSEAADFLGSFVQAVKDSKQKTIFVVGVDGCKDGDKVWHAYNDSEGCNHRFISNILHNANKVLDYQAFDPKEWTVKGVWNAEQGSHDQYLVPQRDLVARGVNLKKGQGLHVVSSHKFDEEEQEKLWEGAGLQLQSCWRTEPHKYALSVLSIDDIRKGTSHTA</sequence>
<evidence type="ECO:0000256" key="2">
    <source>
        <dbReference type="ARBA" id="ARBA00022603"/>
    </source>
</evidence>
<gene>
    <name evidence="5" type="ORF">KCU76_g17907</name>
</gene>
<name>A0A9P8DZI0_AURME</name>
<organism evidence="5 6">
    <name type="scientific">Aureobasidium melanogenum</name>
    <name type="common">Aureobasidium pullulans var. melanogenum</name>
    <dbReference type="NCBI Taxonomy" id="46634"/>
    <lineage>
        <taxon>Eukaryota</taxon>
        <taxon>Fungi</taxon>
        <taxon>Dikarya</taxon>
        <taxon>Ascomycota</taxon>
        <taxon>Pezizomycotina</taxon>
        <taxon>Dothideomycetes</taxon>
        <taxon>Dothideomycetidae</taxon>
        <taxon>Dothideales</taxon>
        <taxon>Saccotheciaceae</taxon>
        <taxon>Aureobasidium</taxon>
    </lineage>
</organism>
<dbReference type="NCBIfam" id="TIGR03439">
    <property type="entry name" value="methyl_EasF"/>
    <property type="match status" value="1"/>
</dbReference>
<reference evidence="5" key="1">
    <citation type="journal article" date="2021" name="J Fungi (Basel)">
        <title>Virulence traits and population genomics of the black yeast Aureobasidium melanogenum.</title>
        <authorList>
            <person name="Cernosa A."/>
            <person name="Sun X."/>
            <person name="Gostincar C."/>
            <person name="Fang C."/>
            <person name="Gunde-Cimerman N."/>
            <person name="Song Z."/>
        </authorList>
    </citation>
    <scope>NUCLEOTIDE SEQUENCE</scope>
    <source>
        <strain evidence="5">EXF-9911</strain>
    </source>
</reference>
<feature type="non-terminal residue" evidence="5">
    <location>
        <position position="346"/>
    </location>
</feature>
<dbReference type="InterPro" id="IPR019257">
    <property type="entry name" value="MeTrfase_dom"/>
</dbReference>
<keyword evidence="3" id="KW-0808">Transferase</keyword>
<dbReference type="GO" id="GO:0008168">
    <property type="term" value="F:methyltransferase activity"/>
    <property type="evidence" value="ECO:0007669"/>
    <property type="project" value="UniProtKB-KW"/>
</dbReference>
<dbReference type="Proteomes" id="UP000779574">
    <property type="component" value="Unassembled WGS sequence"/>
</dbReference>
<dbReference type="OrthoDB" id="659at2759"/>
<dbReference type="InterPro" id="IPR029063">
    <property type="entry name" value="SAM-dependent_MTases_sf"/>
</dbReference>
<dbReference type="InterPro" id="IPR017804">
    <property type="entry name" value="MeTrfase_EgtD-like"/>
</dbReference>
<keyword evidence="2" id="KW-0489">Methyltransferase</keyword>
<proteinExistence type="inferred from homology"/>
<dbReference type="InterPro" id="IPR051128">
    <property type="entry name" value="EgtD_Methyltrsf_superfamily"/>
</dbReference>
<evidence type="ECO:0000313" key="5">
    <source>
        <dbReference type="EMBL" id="KAG9666725.1"/>
    </source>
</evidence>
<dbReference type="Gene3D" id="3.40.50.150">
    <property type="entry name" value="Vaccinia Virus protein VP39"/>
    <property type="match status" value="1"/>
</dbReference>
<accession>A0A9P8DZI0</accession>
<dbReference type="AlphaFoldDB" id="A0A9P8DZI0"/>
<comment type="caution">
    <text evidence="5">The sequence shown here is derived from an EMBL/GenBank/DDBJ whole genome shotgun (WGS) entry which is preliminary data.</text>
</comment>
<evidence type="ECO:0000313" key="6">
    <source>
        <dbReference type="Proteomes" id="UP000779574"/>
    </source>
</evidence>
<protein>
    <recommendedName>
        <fullName evidence="4">Histidine-specific methyltransferase SAM-dependent domain-containing protein</fullName>
    </recommendedName>
</protein>
<comment type="similarity">
    <text evidence="1">Belongs to the methyltransferase superfamily.</text>
</comment>
<feature type="domain" description="Histidine-specific methyltransferase SAM-dependent" evidence="4">
    <location>
        <begin position="29"/>
        <end position="333"/>
    </location>
</feature>
<dbReference type="PANTHER" id="PTHR43397">
    <property type="entry name" value="ERGOTHIONEINE BIOSYNTHESIS PROTEIN 1"/>
    <property type="match status" value="1"/>
</dbReference>
<dbReference type="Pfam" id="PF10017">
    <property type="entry name" value="Methyltransf_33"/>
    <property type="match status" value="1"/>
</dbReference>
<dbReference type="PIRSF" id="PIRSF018005">
    <property type="entry name" value="UCP018005"/>
    <property type="match status" value="1"/>
</dbReference>
<evidence type="ECO:0000256" key="3">
    <source>
        <dbReference type="ARBA" id="ARBA00022679"/>
    </source>
</evidence>